<dbReference type="PANTHER" id="PTHR11533">
    <property type="entry name" value="PROTEASE M1 ZINC METALLOPROTEASE"/>
    <property type="match status" value="1"/>
</dbReference>
<evidence type="ECO:0000256" key="4">
    <source>
        <dbReference type="ARBA" id="ARBA00012564"/>
    </source>
</evidence>
<organism evidence="15 16">
    <name type="scientific">Winogradskyella marina</name>
    <dbReference type="NCBI Taxonomy" id="2785530"/>
    <lineage>
        <taxon>Bacteria</taxon>
        <taxon>Pseudomonadati</taxon>
        <taxon>Bacteroidota</taxon>
        <taxon>Flavobacteriia</taxon>
        <taxon>Flavobacteriales</taxon>
        <taxon>Flavobacteriaceae</taxon>
        <taxon>Winogradskyella</taxon>
    </lineage>
</organism>
<evidence type="ECO:0000259" key="14">
    <source>
        <dbReference type="Pfam" id="PF17900"/>
    </source>
</evidence>
<comment type="caution">
    <text evidence="15">The sequence shown here is derived from an EMBL/GenBank/DDBJ whole genome shotgun (WGS) entry which is preliminary data.</text>
</comment>
<evidence type="ECO:0000256" key="6">
    <source>
        <dbReference type="ARBA" id="ARBA00022438"/>
    </source>
</evidence>
<evidence type="ECO:0000256" key="7">
    <source>
        <dbReference type="ARBA" id="ARBA00022670"/>
    </source>
</evidence>
<evidence type="ECO:0000256" key="10">
    <source>
        <dbReference type="ARBA" id="ARBA00022833"/>
    </source>
</evidence>
<feature type="domain" description="Aminopeptidase N-like N-terminal" evidence="14">
    <location>
        <begin position="38"/>
        <end position="192"/>
    </location>
</feature>
<evidence type="ECO:0000256" key="2">
    <source>
        <dbReference type="ARBA" id="ARBA00001947"/>
    </source>
</evidence>
<dbReference type="InterPro" id="IPR045357">
    <property type="entry name" value="Aminopeptidase_N-like_N"/>
</dbReference>
<keyword evidence="8" id="KW-0479">Metal-binding</keyword>
<keyword evidence="12" id="KW-0732">Signal</keyword>
<dbReference type="Pfam" id="PF01433">
    <property type="entry name" value="Peptidase_M1"/>
    <property type="match status" value="1"/>
</dbReference>
<feature type="signal peptide" evidence="12">
    <location>
        <begin position="1"/>
        <end position="18"/>
    </location>
</feature>
<dbReference type="EC" id="3.4.11.2" evidence="4"/>
<keyword evidence="7" id="KW-0645">Protease</keyword>
<gene>
    <name evidence="15" type="ORF">ITJ86_13045</name>
</gene>
<dbReference type="SUPFAM" id="SSF63737">
    <property type="entry name" value="Leukotriene A4 hydrolase N-terminal domain"/>
    <property type="match status" value="1"/>
</dbReference>
<evidence type="ECO:0000259" key="13">
    <source>
        <dbReference type="Pfam" id="PF01433"/>
    </source>
</evidence>
<dbReference type="InterPro" id="IPR014782">
    <property type="entry name" value="Peptidase_M1_dom"/>
</dbReference>
<dbReference type="InterPro" id="IPR027268">
    <property type="entry name" value="Peptidase_M4/M1_CTD_sf"/>
</dbReference>
<protein>
    <recommendedName>
        <fullName evidence="5">Aminopeptidase N</fullName>
        <ecNumber evidence="4">3.4.11.2</ecNumber>
    </recommendedName>
</protein>
<dbReference type="PRINTS" id="PR00756">
    <property type="entry name" value="ALADIPTASE"/>
</dbReference>
<comment type="catalytic activity">
    <reaction evidence="1">
        <text>Release of an N-terminal amino acid, Xaa-|-Yaa- from a peptide, amide or arylamide. Xaa is preferably Ala, but may be most amino acids including Pro (slow action). When a terminal hydrophobic residue is followed by a prolyl residue, the two may be released as an intact Xaa-Pro dipeptide.</text>
        <dbReference type="EC" id="3.4.11.2"/>
    </reaction>
</comment>
<dbReference type="CDD" id="cd09603">
    <property type="entry name" value="M1_APN_like"/>
    <property type="match status" value="1"/>
</dbReference>
<dbReference type="InterPro" id="IPR042097">
    <property type="entry name" value="Aminopeptidase_N-like_N_sf"/>
</dbReference>
<evidence type="ECO:0000313" key="15">
    <source>
        <dbReference type="EMBL" id="MBF8150832.1"/>
    </source>
</evidence>
<keyword evidence="9" id="KW-0378">Hydrolase</keyword>
<proteinExistence type="inferred from homology"/>
<feature type="domain" description="Peptidase M1 membrane alanine aminopeptidase" evidence="13">
    <location>
        <begin position="231"/>
        <end position="431"/>
    </location>
</feature>
<name>A0ABS0EK46_9FLAO</name>
<evidence type="ECO:0000256" key="3">
    <source>
        <dbReference type="ARBA" id="ARBA00010136"/>
    </source>
</evidence>
<evidence type="ECO:0000256" key="12">
    <source>
        <dbReference type="SAM" id="SignalP"/>
    </source>
</evidence>
<dbReference type="Gene3D" id="1.10.390.10">
    <property type="entry name" value="Neutral Protease Domain 2"/>
    <property type="match status" value="1"/>
</dbReference>
<dbReference type="RefSeq" id="WP_195872093.1">
    <property type="nucleotide sequence ID" value="NZ_JADOET010000012.1"/>
</dbReference>
<dbReference type="EMBL" id="JADOET010000012">
    <property type="protein sequence ID" value="MBF8150832.1"/>
    <property type="molecule type" value="Genomic_DNA"/>
</dbReference>
<reference evidence="15 16" key="1">
    <citation type="submission" date="2020-11" db="EMBL/GenBank/DDBJ databases">
        <title>Winogradskyella marina sp. nov., isolated from marine sediment.</title>
        <authorList>
            <person name="Bo J."/>
            <person name="Wang S."/>
            <person name="Song X."/>
            <person name="Du Z."/>
        </authorList>
    </citation>
    <scope>NUCLEOTIDE SEQUENCE [LARGE SCALE GENOMIC DNA]</scope>
    <source>
        <strain evidence="15 16">F6397</strain>
    </source>
</reference>
<comment type="cofactor">
    <cofactor evidence="2">
        <name>Zn(2+)</name>
        <dbReference type="ChEBI" id="CHEBI:29105"/>
    </cofactor>
</comment>
<comment type="similarity">
    <text evidence="3">Belongs to the peptidase M1 family.</text>
</comment>
<evidence type="ECO:0000313" key="16">
    <source>
        <dbReference type="Proteomes" id="UP000611215"/>
    </source>
</evidence>
<dbReference type="InterPro" id="IPR001930">
    <property type="entry name" value="Peptidase_M1"/>
</dbReference>
<sequence length="654" mass="76361">MKNFFVAFCIFFTSLFFAQQTDDVDFLSATANIEFEADSTRVFGNVNYRFKMLKDADSVSLDAINMKFDRVALDGSSFENYENNQKRIIFRNTFKKDVIYNISFDYDAKPKKAMYFMKRDNDNQIWTQGQGKYTSNWLPSIDDVNDKIEFDLSLTYPNNYEALANGKLIEKQIGDSLTTWRYDMQKPMSSYLVAAVIGKYNKKTETSKSGIPLEYYYYPEDSLKVEPTYRYTKQMFDFLEEEIGFAYPWQNYKQVPVHDFLYAGMENTSLTIFSDAFVVDSIGFNDKNYVNVNAHELAHQWFGDLVTATSSEHHWLQEGFATYYALLAERDVFGDNYFYYKLLESVIALSQQDLSGNGTSLLDPKSSSLTFYQRGAWVLHVLRDKVGDAIFKKAVKNYLEKHQFTNVETSDFIAEVEKLYGQSLSRFVNYWIKNKAFPYDEAYTILKRQSTFINEYAMVDCEAKSSKCEEYLKYYVSDEAKVKVVSQMPSLVTSDVFKNSLKVRQAISEHVTKIPEALKEDYESLLDDKSYVTIENALYNLWVNFPLERSKYLSKTRKVIGFKDKNVRMLWIVLNLNTPYYDADNKQELFNELVGYTDETYNADVRIKAFNYLDLIKSCNDICQSNLEKAKSHHNWRLVKFAKEQSEKLENKVD</sequence>
<keyword evidence="10" id="KW-0862">Zinc</keyword>
<dbReference type="InterPro" id="IPR050344">
    <property type="entry name" value="Peptidase_M1_aminopeptidases"/>
</dbReference>
<feature type="chain" id="PRO_5047210483" description="Aminopeptidase N" evidence="12">
    <location>
        <begin position="19"/>
        <end position="654"/>
    </location>
</feature>
<keyword evidence="16" id="KW-1185">Reference proteome</keyword>
<evidence type="ECO:0000256" key="8">
    <source>
        <dbReference type="ARBA" id="ARBA00022723"/>
    </source>
</evidence>
<dbReference type="Proteomes" id="UP000611215">
    <property type="component" value="Unassembled WGS sequence"/>
</dbReference>
<evidence type="ECO:0000256" key="11">
    <source>
        <dbReference type="ARBA" id="ARBA00023049"/>
    </source>
</evidence>
<keyword evidence="6" id="KW-0031">Aminopeptidase</keyword>
<dbReference type="Gene3D" id="2.60.40.1730">
    <property type="entry name" value="tricorn interacting facor f3 domain"/>
    <property type="match status" value="1"/>
</dbReference>
<evidence type="ECO:0000256" key="5">
    <source>
        <dbReference type="ARBA" id="ARBA00015611"/>
    </source>
</evidence>
<dbReference type="PANTHER" id="PTHR11533:SF174">
    <property type="entry name" value="PUROMYCIN-SENSITIVE AMINOPEPTIDASE-RELATED"/>
    <property type="match status" value="1"/>
</dbReference>
<evidence type="ECO:0000256" key="1">
    <source>
        <dbReference type="ARBA" id="ARBA00000098"/>
    </source>
</evidence>
<keyword evidence="11" id="KW-0482">Metalloprotease</keyword>
<accession>A0ABS0EK46</accession>
<dbReference type="Pfam" id="PF17900">
    <property type="entry name" value="Peptidase_M1_N"/>
    <property type="match status" value="1"/>
</dbReference>
<evidence type="ECO:0000256" key="9">
    <source>
        <dbReference type="ARBA" id="ARBA00022801"/>
    </source>
</evidence>
<dbReference type="SUPFAM" id="SSF55486">
    <property type="entry name" value="Metalloproteases ('zincins'), catalytic domain"/>
    <property type="match status" value="1"/>
</dbReference>